<sequence>MEIKFKPMEQAKPIFAQYYVWSASFGSIFTYNLYLALGRTQYYSRTVEEVFGWNEPDHSGPLLCTDSTIELFHKWPWILQGLLVKDYPLHQFHVELDYQTTSKQGIFFTIVAESPFKHTFFVLDAKFSEGILQLQLFGSSNNTLIEQAPTSIKSEFLKNIRVV</sequence>
<keyword evidence="1" id="KW-0472">Membrane</keyword>
<keyword evidence="1" id="KW-0812">Transmembrane</keyword>
<reference evidence="3" key="1">
    <citation type="submission" date="2022-11" db="UniProtKB">
        <authorList>
            <consortium name="WormBaseParasite"/>
        </authorList>
    </citation>
    <scope>IDENTIFICATION</scope>
</reference>
<evidence type="ECO:0000256" key="1">
    <source>
        <dbReference type="SAM" id="Phobius"/>
    </source>
</evidence>
<evidence type="ECO:0000313" key="3">
    <source>
        <dbReference type="WBParaSite" id="jg1958"/>
    </source>
</evidence>
<keyword evidence="2" id="KW-1185">Reference proteome</keyword>
<feature type="transmembrane region" description="Helical" evidence="1">
    <location>
        <begin position="18"/>
        <end position="37"/>
    </location>
</feature>
<organism evidence="2 3">
    <name type="scientific">Ditylenchus dipsaci</name>
    <dbReference type="NCBI Taxonomy" id="166011"/>
    <lineage>
        <taxon>Eukaryota</taxon>
        <taxon>Metazoa</taxon>
        <taxon>Ecdysozoa</taxon>
        <taxon>Nematoda</taxon>
        <taxon>Chromadorea</taxon>
        <taxon>Rhabditida</taxon>
        <taxon>Tylenchina</taxon>
        <taxon>Tylenchomorpha</taxon>
        <taxon>Sphaerularioidea</taxon>
        <taxon>Anguinidae</taxon>
        <taxon>Anguininae</taxon>
        <taxon>Ditylenchus</taxon>
    </lineage>
</organism>
<dbReference type="AlphaFoldDB" id="A0A915DHK3"/>
<proteinExistence type="predicted"/>
<accession>A0A915DHK3</accession>
<name>A0A915DHK3_9BILA</name>
<dbReference type="WBParaSite" id="jg1958">
    <property type="protein sequence ID" value="jg1958"/>
    <property type="gene ID" value="jg1958"/>
</dbReference>
<evidence type="ECO:0000313" key="2">
    <source>
        <dbReference type="Proteomes" id="UP000887574"/>
    </source>
</evidence>
<dbReference type="Proteomes" id="UP000887574">
    <property type="component" value="Unplaced"/>
</dbReference>
<protein>
    <submittedName>
        <fullName evidence="3">Uncharacterized protein</fullName>
    </submittedName>
</protein>
<keyword evidence="1" id="KW-1133">Transmembrane helix</keyword>